<evidence type="ECO:0000259" key="2">
    <source>
        <dbReference type="Pfam" id="PF12660"/>
    </source>
</evidence>
<organism evidence="3 4">
    <name type="scientific">Mycena citricolor</name>
    <dbReference type="NCBI Taxonomy" id="2018698"/>
    <lineage>
        <taxon>Eukaryota</taxon>
        <taxon>Fungi</taxon>
        <taxon>Dikarya</taxon>
        <taxon>Basidiomycota</taxon>
        <taxon>Agaricomycotina</taxon>
        <taxon>Agaricomycetes</taxon>
        <taxon>Agaricomycetidae</taxon>
        <taxon>Agaricales</taxon>
        <taxon>Marasmiineae</taxon>
        <taxon>Mycenaceae</taxon>
        <taxon>Mycena</taxon>
    </lineage>
</organism>
<evidence type="ECO:0000259" key="1">
    <source>
        <dbReference type="Pfam" id="PF12657"/>
    </source>
</evidence>
<accession>A0AAD2HKH5</accession>
<dbReference type="GO" id="GO:0004402">
    <property type="term" value="F:histone acetyltransferase activity"/>
    <property type="evidence" value="ECO:0007669"/>
    <property type="project" value="InterPro"/>
</dbReference>
<proteinExistence type="predicted"/>
<evidence type="ECO:0000313" key="4">
    <source>
        <dbReference type="Proteomes" id="UP001295794"/>
    </source>
</evidence>
<dbReference type="InterPro" id="IPR024764">
    <property type="entry name" value="TFIIIC_Znf"/>
</dbReference>
<dbReference type="PANTHER" id="PTHR15496:SF2">
    <property type="entry name" value="GENERAL TRANSCRIPTION FACTOR 3C POLYPEPTIDE 4"/>
    <property type="match status" value="1"/>
</dbReference>
<dbReference type="InterPro" id="IPR036322">
    <property type="entry name" value="WD40_repeat_dom_sf"/>
</dbReference>
<dbReference type="Pfam" id="PF12657">
    <property type="entry name" value="TFIIIC_delta"/>
    <property type="match status" value="1"/>
</dbReference>
<dbReference type="Proteomes" id="UP001295794">
    <property type="component" value="Unassembled WGS sequence"/>
</dbReference>
<dbReference type="InterPro" id="IPR044230">
    <property type="entry name" value="GTF3C4"/>
</dbReference>
<dbReference type="PANTHER" id="PTHR15496">
    <property type="entry name" value="GENERAL TRANSCRIPTION FACTOR 3C POLYPEPTIDE 4 FAMILY"/>
    <property type="match status" value="1"/>
</dbReference>
<dbReference type="SUPFAM" id="SSF50978">
    <property type="entry name" value="WD40 repeat-like"/>
    <property type="match status" value="1"/>
</dbReference>
<dbReference type="AlphaFoldDB" id="A0AAD2HKH5"/>
<dbReference type="GO" id="GO:0006384">
    <property type="term" value="P:transcription initiation at RNA polymerase III promoter"/>
    <property type="evidence" value="ECO:0007669"/>
    <property type="project" value="InterPro"/>
</dbReference>
<feature type="domain" description="Transcription factor IIIC 90kDa subunit N-terminal" evidence="1">
    <location>
        <begin position="34"/>
        <end position="456"/>
    </location>
</feature>
<comment type="caution">
    <text evidence="3">The sequence shown here is derived from an EMBL/GenBank/DDBJ whole genome shotgun (WGS) entry which is preliminary data.</text>
</comment>
<reference evidence="3" key="1">
    <citation type="submission" date="2023-11" db="EMBL/GenBank/DDBJ databases">
        <authorList>
            <person name="De Vega J J."/>
            <person name="De Vega J J."/>
        </authorList>
    </citation>
    <scope>NUCLEOTIDE SEQUENCE</scope>
</reference>
<sequence length="781" mass="85948">MPDDVDVAAPMAPIYTTLVVPMMSCAPSSTSFQWSADGQACFFTKTALYIMTPDHGLNYDPASAVKITTKENPPGTEPVGWYRTQLGLDNPVDYLWPDQSRDWCALVLGQVDMAIWAIAISPSSISPQSGCVVAALTSSMDFTLWVAGRNGLKGGWLKICDVTPLLLDYFSGEADEKLRALKSQITSIRWSSQTDFGLVPSPLQDASLLIAGNRVGTLILLRYNKNRVDVLQTRAAADSWIVNLAISNWKSAVQGTSDALLAYATENGVVELQKVRQTLVQQLGTSSFGNSFSIDVMFNDGTVNLCARDHRPCTTLEWFDIAGIPTLFFAKPGVVYLWRETAPDPGSWSGIRSFLIHRPPKTSAAQSPFHPIAGVHYIRRKDALLICLADGTFHVLHHVTVEPSWTSLNAGESVTTDKLCRAARLIFERVEQQQTNKQTVNRISGMTSHDGHATVAWLHEATRPGDYSYKHDAKHQSFFVVAKLWDDDGDSDDALTTQLSELLYSCRVGQGLSPASLLRPIFFNLTKRRLERLHSRLLDIIKPNFSDHSSGISIQAWDGELGPVVREEFKQSLKRHLFGWNDLLSLRLRLAVGDFVWSQCGLVAQTLLNNISHRVLRTLIRHITPVVSCLKSSDVPFVLRLVVQSFLPGSPPDLVAEGEQLSAAIKTASSDLDVLTGLNERCPACKADIPLQDITSAQCPNGHSWLRCSITTFILATSFVRTCVGCSRKAFLPLASQNEYTSHGGAGANWLPEAGRGWVVEEMLEAVNRCLFCGNSFVSLL</sequence>
<evidence type="ECO:0000313" key="3">
    <source>
        <dbReference type="EMBL" id="CAK5276706.1"/>
    </source>
</evidence>
<name>A0AAD2HKH5_9AGAR</name>
<dbReference type="Pfam" id="PF12660">
    <property type="entry name" value="zf-TFIIIC"/>
    <property type="match status" value="1"/>
</dbReference>
<gene>
    <name evidence="3" type="ORF">MYCIT1_LOCUS25187</name>
</gene>
<dbReference type="InterPro" id="IPR024761">
    <property type="entry name" value="TFIIIC_delta_N"/>
</dbReference>
<dbReference type="EMBL" id="CAVNYO010000412">
    <property type="protein sequence ID" value="CAK5276706.1"/>
    <property type="molecule type" value="Genomic_DNA"/>
</dbReference>
<dbReference type="GO" id="GO:0000127">
    <property type="term" value="C:transcription factor TFIIIC complex"/>
    <property type="evidence" value="ECO:0007669"/>
    <property type="project" value="InterPro"/>
</dbReference>
<evidence type="ECO:0008006" key="5">
    <source>
        <dbReference type="Google" id="ProtNLM"/>
    </source>
</evidence>
<feature type="domain" description="Transcription factor IIIC putative zinc-finger" evidence="2">
    <location>
        <begin position="678"/>
        <end position="777"/>
    </location>
</feature>
<keyword evidence="4" id="KW-1185">Reference proteome</keyword>
<protein>
    <recommendedName>
        <fullName evidence="5">Transcription factor IIIC 90kDa subunit N-terminal domain-containing protein</fullName>
    </recommendedName>
</protein>